<proteinExistence type="predicted"/>
<dbReference type="GO" id="GO:0003677">
    <property type="term" value="F:DNA binding"/>
    <property type="evidence" value="ECO:0007669"/>
    <property type="project" value="UniProtKB-UniRule"/>
</dbReference>
<gene>
    <name evidence="4" type="ORF">F0237_09775</name>
</gene>
<evidence type="ECO:0000256" key="2">
    <source>
        <dbReference type="PROSITE-ProRule" id="PRU01091"/>
    </source>
</evidence>
<dbReference type="Gene3D" id="1.10.10.10">
    <property type="entry name" value="Winged helix-like DNA-binding domain superfamily/Winged helix DNA-binding domain"/>
    <property type="match status" value="1"/>
</dbReference>
<dbReference type="GO" id="GO:0006355">
    <property type="term" value="P:regulation of DNA-templated transcription"/>
    <property type="evidence" value="ECO:0007669"/>
    <property type="project" value="InterPro"/>
</dbReference>
<dbReference type="Proteomes" id="UP000572722">
    <property type="component" value="Unassembled WGS sequence"/>
</dbReference>
<name>A0AAE5GQL8_9VIBR</name>
<comment type="caution">
    <text evidence="4">The sequence shown here is derived from an EMBL/GenBank/DDBJ whole genome shotgun (WGS) entry which is preliminary data.</text>
</comment>
<dbReference type="PROSITE" id="PS51755">
    <property type="entry name" value="OMPR_PHOB"/>
    <property type="match status" value="1"/>
</dbReference>
<accession>A0AAE5GQL8</accession>
<feature type="DNA-binding region" description="OmpR/PhoB-type" evidence="2">
    <location>
        <begin position="1"/>
        <end position="104"/>
    </location>
</feature>
<dbReference type="AlphaFoldDB" id="A0AAE5GQL8"/>
<dbReference type="Pfam" id="PF00486">
    <property type="entry name" value="Trans_reg_C"/>
    <property type="match status" value="1"/>
</dbReference>
<dbReference type="SUPFAM" id="SSF46894">
    <property type="entry name" value="C-terminal effector domain of the bipartite response regulators"/>
    <property type="match status" value="1"/>
</dbReference>
<evidence type="ECO:0000256" key="1">
    <source>
        <dbReference type="ARBA" id="ARBA00023125"/>
    </source>
</evidence>
<sequence>MTKQINGTSVWQFSPLDKDQLIHVQTKQVKKLKGPECRVLEVLLAHQGQVVAKHDLLTMAWPGRVVSDASLTQSIAQLRLALGDNGKDQDVIKTVPYQGYLLFDNLIELVESDSERSELSASPDLALGREEAPLDPPIEPQTRWISWGKKIAAGLLLVIAAIQTAEAVHRYTFAWDVQLDTWKTVNRGSTTFFYQDSHASRKLYHYLSANSAIANDHQISRLLVSTGVRHYYVACVYTDAHTDMQNAKNLTFALGERFQFIGGTIDDVCR</sequence>
<evidence type="ECO:0000313" key="5">
    <source>
        <dbReference type="Proteomes" id="UP000572722"/>
    </source>
</evidence>
<dbReference type="InterPro" id="IPR001867">
    <property type="entry name" value="OmpR/PhoB-type_DNA-bd"/>
</dbReference>
<reference evidence="4 5" key="1">
    <citation type="submission" date="2019-08" db="EMBL/GenBank/DDBJ databases">
        <title>Draft genome sequencing and comparative genomics of hatchery-associated Vibrios.</title>
        <authorList>
            <person name="Kehlet-Delgado H."/>
            <person name="Mueller R.S."/>
        </authorList>
    </citation>
    <scope>NUCLEOTIDE SEQUENCE [LARGE SCALE GENOMIC DNA]</scope>
    <source>
        <strain evidence="4 5">01-65-5-1</strain>
    </source>
</reference>
<dbReference type="InterPro" id="IPR016032">
    <property type="entry name" value="Sig_transdc_resp-reg_C-effctor"/>
</dbReference>
<dbReference type="InterPro" id="IPR036388">
    <property type="entry name" value="WH-like_DNA-bd_sf"/>
</dbReference>
<dbReference type="SMART" id="SM00862">
    <property type="entry name" value="Trans_reg_C"/>
    <property type="match status" value="1"/>
</dbReference>
<protein>
    <recommendedName>
        <fullName evidence="3">OmpR/PhoB-type domain-containing protein</fullName>
    </recommendedName>
</protein>
<keyword evidence="1 2" id="KW-0238">DNA-binding</keyword>
<organism evidence="4 5">
    <name type="scientific">Vibrio tubiashii</name>
    <dbReference type="NCBI Taxonomy" id="29498"/>
    <lineage>
        <taxon>Bacteria</taxon>
        <taxon>Pseudomonadati</taxon>
        <taxon>Pseudomonadota</taxon>
        <taxon>Gammaproteobacteria</taxon>
        <taxon>Vibrionales</taxon>
        <taxon>Vibrionaceae</taxon>
        <taxon>Vibrio</taxon>
        <taxon>Vibrio oreintalis group</taxon>
    </lineage>
</organism>
<dbReference type="CDD" id="cd00383">
    <property type="entry name" value="trans_reg_C"/>
    <property type="match status" value="1"/>
</dbReference>
<evidence type="ECO:0000313" key="4">
    <source>
        <dbReference type="EMBL" id="NOI80951.1"/>
    </source>
</evidence>
<evidence type="ECO:0000259" key="3">
    <source>
        <dbReference type="PROSITE" id="PS51755"/>
    </source>
</evidence>
<dbReference type="EMBL" id="VTXO01000003">
    <property type="protein sequence ID" value="NOI80951.1"/>
    <property type="molecule type" value="Genomic_DNA"/>
</dbReference>
<feature type="domain" description="OmpR/PhoB-type" evidence="3">
    <location>
        <begin position="1"/>
        <end position="104"/>
    </location>
</feature>
<dbReference type="GO" id="GO:0000160">
    <property type="term" value="P:phosphorelay signal transduction system"/>
    <property type="evidence" value="ECO:0007669"/>
    <property type="project" value="InterPro"/>
</dbReference>